<name>A0A0N5CZ21_THECL</name>
<dbReference type="PANTHER" id="PTHR21193:SF3">
    <property type="entry name" value="OXIDOREDUCTASE-LIKE DOMAIN-CONTAINING PROTEIN 1"/>
    <property type="match status" value="1"/>
</dbReference>
<protein>
    <submittedName>
        <fullName evidence="4">Oxidoreductase-like domain-containing protein</fullName>
    </submittedName>
</protein>
<dbReference type="AlphaFoldDB" id="A0A0N5CZ21"/>
<dbReference type="GO" id="GO:0005739">
    <property type="term" value="C:mitochondrion"/>
    <property type="evidence" value="ECO:0007669"/>
    <property type="project" value="TreeGrafter"/>
</dbReference>
<reference evidence="4" key="1">
    <citation type="submission" date="2017-02" db="UniProtKB">
        <authorList>
            <consortium name="WormBaseParasite"/>
        </authorList>
    </citation>
    <scope>IDENTIFICATION</scope>
</reference>
<sequence length="134" mass="14969">MGKVLTGSYLFAKGVQYLAYRCSASGRRNGGAYTVSGSNSHDIVFKGFSTGIKEDDASQEDTSFPPKHPEKSSCCGAGCSNCVWLEYSIKMRHYYGENSLQNILDEVDNQVSDIEFREFVKLEIRTHFIDGMSR</sequence>
<gene>
    <name evidence="2" type="ORF">TCLT_LOCUS5709</name>
</gene>
<dbReference type="EMBL" id="UYYF01004358">
    <property type="protein sequence ID" value="VDN02985.1"/>
    <property type="molecule type" value="Genomic_DNA"/>
</dbReference>
<organism evidence="4">
    <name type="scientific">Thelazia callipaeda</name>
    <name type="common">Oriental eyeworm</name>
    <name type="synonym">Parasitic nematode</name>
    <dbReference type="NCBI Taxonomy" id="103827"/>
    <lineage>
        <taxon>Eukaryota</taxon>
        <taxon>Metazoa</taxon>
        <taxon>Ecdysozoa</taxon>
        <taxon>Nematoda</taxon>
        <taxon>Chromadorea</taxon>
        <taxon>Rhabditida</taxon>
        <taxon>Spirurina</taxon>
        <taxon>Spiruromorpha</taxon>
        <taxon>Thelazioidea</taxon>
        <taxon>Thelaziidae</taxon>
        <taxon>Thelazia</taxon>
    </lineage>
</organism>
<accession>A0A0N5CZ21</accession>
<dbReference type="PANTHER" id="PTHR21193">
    <property type="entry name" value="OXIDOREDUCTASE-LIKE DOMAIN-CONTAINING PROTEIN 1"/>
    <property type="match status" value="1"/>
</dbReference>
<dbReference type="Proteomes" id="UP000276776">
    <property type="component" value="Unassembled WGS sequence"/>
</dbReference>
<dbReference type="Pfam" id="PF09791">
    <property type="entry name" value="Oxidored-like"/>
    <property type="match status" value="1"/>
</dbReference>
<dbReference type="WBParaSite" id="TCLT_0000572001-mRNA-1">
    <property type="protein sequence ID" value="TCLT_0000572001-mRNA-1"/>
    <property type="gene ID" value="TCLT_0000572001"/>
</dbReference>
<feature type="domain" description="Oxidoreductase-like" evidence="1">
    <location>
        <begin position="65"/>
        <end position="96"/>
    </location>
</feature>
<evidence type="ECO:0000259" key="1">
    <source>
        <dbReference type="Pfam" id="PF09791"/>
    </source>
</evidence>
<proteinExistence type="predicted"/>
<dbReference type="STRING" id="103827.A0A0N5CZ21"/>
<evidence type="ECO:0000313" key="4">
    <source>
        <dbReference type="WBParaSite" id="TCLT_0000572001-mRNA-1"/>
    </source>
</evidence>
<reference evidence="2 3" key="2">
    <citation type="submission" date="2018-11" db="EMBL/GenBank/DDBJ databases">
        <authorList>
            <consortium name="Pathogen Informatics"/>
        </authorList>
    </citation>
    <scope>NUCLEOTIDE SEQUENCE [LARGE SCALE GENOMIC DNA]</scope>
</reference>
<dbReference type="OrthoDB" id="10064411at2759"/>
<evidence type="ECO:0000313" key="2">
    <source>
        <dbReference type="EMBL" id="VDN02985.1"/>
    </source>
</evidence>
<dbReference type="InterPro" id="IPR019180">
    <property type="entry name" value="Oxidoreductase-like_N"/>
</dbReference>
<evidence type="ECO:0000313" key="3">
    <source>
        <dbReference type="Proteomes" id="UP000276776"/>
    </source>
</evidence>
<keyword evidence="3" id="KW-1185">Reference proteome</keyword>
<dbReference type="InterPro" id="IPR039251">
    <property type="entry name" value="OXLD1"/>
</dbReference>